<keyword evidence="2" id="KW-1185">Reference proteome</keyword>
<proteinExistence type="predicted"/>
<gene>
    <name evidence="1" type="ORF">OKIOD_LOCUS13799</name>
</gene>
<evidence type="ECO:0000313" key="1">
    <source>
        <dbReference type="EMBL" id="CAG5110652.1"/>
    </source>
</evidence>
<accession>A0ABN7SZ51</accession>
<name>A0ABN7SZ51_OIKDI</name>
<dbReference type="EMBL" id="OU015567">
    <property type="protein sequence ID" value="CAG5110652.1"/>
    <property type="molecule type" value="Genomic_DNA"/>
</dbReference>
<sequence length="171" mass="19620">MTAKAIARFAKKVEIENGKKRRVVRLIQKDGQATDYTSKHKLIKGIKKELKEEPVDLNYALRQIKEDGDDAEKDRFVITIGDIEPQKQKFNINHLAIVQKNASECVDSLETIRPLYDIQHIEQILDKDAYQKYVYGLGYCPTTTERAITTTVPPKSMKQATLPTLDEVWDD</sequence>
<evidence type="ECO:0000313" key="2">
    <source>
        <dbReference type="Proteomes" id="UP001158576"/>
    </source>
</evidence>
<dbReference type="Proteomes" id="UP001158576">
    <property type="component" value="Chromosome 2"/>
</dbReference>
<protein>
    <submittedName>
        <fullName evidence="1">Oidioi.mRNA.OKI2018_I69.chr2.g5034.t1.cds</fullName>
    </submittedName>
</protein>
<reference evidence="1 2" key="1">
    <citation type="submission" date="2021-04" db="EMBL/GenBank/DDBJ databases">
        <authorList>
            <person name="Bliznina A."/>
        </authorList>
    </citation>
    <scope>NUCLEOTIDE SEQUENCE [LARGE SCALE GENOMIC DNA]</scope>
</reference>
<organism evidence="1 2">
    <name type="scientific">Oikopleura dioica</name>
    <name type="common">Tunicate</name>
    <dbReference type="NCBI Taxonomy" id="34765"/>
    <lineage>
        <taxon>Eukaryota</taxon>
        <taxon>Metazoa</taxon>
        <taxon>Chordata</taxon>
        <taxon>Tunicata</taxon>
        <taxon>Appendicularia</taxon>
        <taxon>Copelata</taxon>
        <taxon>Oikopleuridae</taxon>
        <taxon>Oikopleura</taxon>
    </lineage>
</organism>